<dbReference type="PANTHER" id="PTHR30634:SF14">
    <property type="match status" value="1"/>
</dbReference>
<dbReference type="PANTHER" id="PTHR30634">
    <property type="entry name" value="OUTER MEMBRANE LOLAB LIPOPROTEIN INSERTION APPARATUS"/>
    <property type="match status" value="1"/>
</dbReference>
<dbReference type="Proteomes" id="UP000266677">
    <property type="component" value="Unassembled WGS sequence"/>
</dbReference>
<dbReference type="EMBL" id="QZFU01000006">
    <property type="protein sequence ID" value="RJO80077.1"/>
    <property type="molecule type" value="Genomic_DNA"/>
</dbReference>
<evidence type="ECO:0000313" key="1">
    <source>
        <dbReference type="EMBL" id="RJO80077.1"/>
    </source>
</evidence>
<dbReference type="RefSeq" id="WP_120037369.1">
    <property type="nucleotide sequence ID" value="NZ_QZFU01000006.1"/>
</dbReference>
<evidence type="ECO:0000313" key="2">
    <source>
        <dbReference type="Proteomes" id="UP000266677"/>
    </source>
</evidence>
<dbReference type="InterPro" id="IPR043737">
    <property type="entry name" value="DUF5682"/>
</dbReference>
<dbReference type="AlphaFoldDB" id="A0A3A4KUB0"/>
<gene>
    <name evidence="1" type="ORF">D5S18_01670</name>
</gene>
<name>A0A3A4KUB0_9NOCA</name>
<protein>
    <submittedName>
        <fullName evidence="1">Uncharacterized protein</fullName>
    </submittedName>
</protein>
<dbReference type="Pfam" id="PF18934">
    <property type="entry name" value="DUF5682"/>
    <property type="match status" value="2"/>
</dbReference>
<keyword evidence="2" id="KW-1185">Reference proteome</keyword>
<dbReference type="InterPro" id="IPR050458">
    <property type="entry name" value="LolB"/>
</dbReference>
<reference evidence="1 2" key="1">
    <citation type="submission" date="2018-09" db="EMBL/GenBank/DDBJ databases">
        <title>YIM PH21274 draft genome.</title>
        <authorList>
            <person name="Miao C."/>
        </authorList>
    </citation>
    <scope>NUCLEOTIDE SEQUENCE [LARGE SCALE GENOMIC DNA]</scope>
    <source>
        <strain evidence="1 2">YIM PH 21724</strain>
    </source>
</reference>
<comment type="caution">
    <text evidence="1">The sequence shown here is derived from an EMBL/GenBank/DDBJ whole genome shotgun (WGS) entry which is preliminary data.</text>
</comment>
<sequence>MAPEGTLVTRVFGIRHHGPGTARALRRALADFQPDKILIEGPSDADPLVAYVAAADMTPPVALLAYAPDTPTRAAFWPFAVFSPEWQALRYATEHGVPVRFCDLPAATALALEDESGDTVDPLTELAAAAGYDDAERWWDAVVESVPDSAVFDAILEAMTALRAAAERDPVPIASNTAGAEPELAGTAPDLLGGRAEYAGNPLDAAGLEPGSAECGSIRSGSDSIGVAPDSVAEATDPAPDVMRRRLRVDAHTLRREAYMRQCLRKALKDGARRVAVVCGAWHAPALAGTLGPAAPDARLLKGLPKTRVALSWTPWTHSRLATASGYGAGVDAPGWYHHLFTETERPIVRWMTRVAGVLRARDLPVSSADVIESVRLAEALAGLRGRPLAGLSEVTDATLAVLCGGDETVVRWVAADLVVGEALGTVPADAPTVPLAADLRALGRTLRLKPDPEPRALELDLRRERDVERSRLLHRLRLLDIGWGRPRSGAVRATGTFRETWSLCWKPEFAVAVVEASRWGTTVRSAAQTRLLELIGGPSITVAELAEALELALLADLDGALGPLLARLESVAALDHDVTHLLAALPDLIRTLRYGDVRGTDRAALARVADGLLVRVCAGLPGAVTGLDTEAALALRAQLAAVHTAIHIREDSAATERWFAALHRLADRDDAHGALIGRAVRLLGDAGLIDGADCVRRLSAALSVGGAPAAKAAWIDGFVGGRGLLLVHDRELLRRIDSWLRDLTEDEFVAVLPLLRRTFGTFESGERRAIGRAVGDSASKVVPAEFDSERGALALTAANLVLGARP</sequence>
<dbReference type="OrthoDB" id="9768066at2"/>
<organism evidence="1 2">
    <name type="scientific">Nocardia panacis</name>
    <dbReference type="NCBI Taxonomy" id="2340916"/>
    <lineage>
        <taxon>Bacteria</taxon>
        <taxon>Bacillati</taxon>
        <taxon>Actinomycetota</taxon>
        <taxon>Actinomycetes</taxon>
        <taxon>Mycobacteriales</taxon>
        <taxon>Nocardiaceae</taxon>
        <taxon>Nocardia</taxon>
    </lineage>
</organism>
<proteinExistence type="predicted"/>
<accession>A0A3A4KUB0</accession>